<dbReference type="EMBL" id="JRLX01000015">
    <property type="protein sequence ID" value="KGO85912.1"/>
    <property type="molecule type" value="Genomic_DNA"/>
</dbReference>
<evidence type="ECO:0000313" key="2">
    <source>
        <dbReference type="Proteomes" id="UP000030152"/>
    </source>
</evidence>
<name>A0A0A2LZV2_9FLAO</name>
<proteinExistence type="predicted"/>
<dbReference type="eggNOG" id="ENOG5032EZV">
    <property type="taxonomic scope" value="Bacteria"/>
</dbReference>
<gene>
    <name evidence="1" type="ORF">Q765_13860</name>
</gene>
<sequence length="130" mass="15599">MEKKEHNRTKWIHLRLSPDEYRKIVAAFNKSTCRKISEYVRKNLLDKPVVTNYRNQSLDEFMGELIRLRGELNAIGNNFNQAVKKLHTVQQIPEFKAWLVSYELERKILFNKVDEVKKHIQKMAEQWLQS</sequence>
<dbReference type="Pfam" id="PF19514">
    <property type="entry name" value="MobC_2"/>
    <property type="match status" value="1"/>
</dbReference>
<organism evidence="1 2">
    <name type="scientific">Flavobacterium rivuli WB 3.3-2 = DSM 21788</name>
    <dbReference type="NCBI Taxonomy" id="1121895"/>
    <lineage>
        <taxon>Bacteria</taxon>
        <taxon>Pseudomonadati</taxon>
        <taxon>Bacteroidota</taxon>
        <taxon>Flavobacteriia</taxon>
        <taxon>Flavobacteriales</taxon>
        <taxon>Flavobacteriaceae</taxon>
        <taxon>Flavobacterium</taxon>
    </lineage>
</organism>
<reference evidence="1 2" key="1">
    <citation type="submission" date="2013-09" db="EMBL/GenBank/DDBJ databases">
        <authorList>
            <person name="Zeng Z."/>
            <person name="Chen C."/>
        </authorList>
    </citation>
    <scope>NUCLEOTIDE SEQUENCE [LARGE SCALE GENOMIC DNA]</scope>
    <source>
        <strain evidence="1 2">WB 3.3-2</strain>
    </source>
</reference>
<dbReference type="AlphaFoldDB" id="A0A0A2LZV2"/>
<protein>
    <submittedName>
        <fullName evidence="1">Mobilization protein</fullName>
    </submittedName>
</protein>
<dbReference type="InterPro" id="IPR045788">
    <property type="entry name" value="MobC_2"/>
</dbReference>
<dbReference type="Proteomes" id="UP000030152">
    <property type="component" value="Unassembled WGS sequence"/>
</dbReference>
<dbReference type="OrthoDB" id="950459at2"/>
<comment type="caution">
    <text evidence="1">The sequence shown here is derived from an EMBL/GenBank/DDBJ whole genome shotgun (WGS) entry which is preliminary data.</text>
</comment>
<dbReference type="RefSeq" id="WP_020214379.1">
    <property type="nucleotide sequence ID" value="NZ_JRLX01000015.1"/>
</dbReference>
<evidence type="ECO:0000313" key="1">
    <source>
        <dbReference type="EMBL" id="KGO85912.1"/>
    </source>
</evidence>
<keyword evidence="2" id="KW-1185">Reference proteome</keyword>
<dbReference type="STRING" id="1121895.GCA_000378485_03213"/>
<accession>A0A0A2LZV2</accession>